<gene>
    <name evidence="2" type="ORF">ACFFUQ_16985</name>
</gene>
<dbReference type="RefSeq" id="WP_290264043.1">
    <property type="nucleotide sequence ID" value="NZ_JAUFQQ010000003.1"/>
</dbReference>
<evidence type="ECO:0008006" key="4">
    <source>
        <dbReference type="Google" id="ProtNLM"/>
    </source>
</evidence>
<accession>A0ABV5FQ92</accession>
<keyword evidence="1" id="KW-0812">Transmembrane</keyword>
<proteinExistence type="predicted"/>
<keyword evidence="1" id="KW-0472">Membrane</keyword>
<feature type="transmembrane region" description="Helical" evidence="1">
    <location>
        <begin position="6"/>
        <end position="26"/>
    </location>
</feature>
<keyword evidence="3" id="KW-1185">Reference proteome</keyword>
<evidence type="ECO:0000313" key="2">
    <source>
        <dbReference type="EMBL" id="MFB9065720.1"/>
    </source>
</evidence>
<dbReference type="EMBL" id="JBHMEX010000054">
    <property type="protein sequence ID" value="MFB9065720.1"/>
    <property type="molecule type" value="Genomic_DNA"/>
</dbReference>
<sequence>MNLKHLIRLSTPLFIIVVLLLIYSCNSKEKQKEKEKQIFYQAVNAKNDTASLSLTFNENRFYGQYEIKYGESTKDSGSVKGNIVGDTLRGDFNYMTYGGVGKIIPIALLKKDNKLFLGNGVISTFLGIPCFVPDVPIDFVNVEFVFDEVK</sequence>
<organism evidence="2 3">
    <name type="scientific">Flavobacterium branchiarum</name>
    <dbReference type="NCBI Taxonomy" id="1114870"/>
    <lineage>
        <taxon>Bacteria</taxon>
        <taxon>Pseudomonadati</taxon>
        <taxon>Bacteroidota</taxon>
        <taxon>Flavobacteriia</taxon>
        <taxon>Flavobacteriales</taxon>
        <taxon>Flavobacteriaceae</taxon>
        <taxon>Flavobacterium</taxon>
    </lineage>
</organism>
<name>A0ABV5FQ92_9FLAO</name>
<keyword evidence="1" id="KW-1133">Transmembrane helix</keyword>
<evidence type="ECO:0000256" key="1">
    <source>
        <dbReference type="SAM" id="Phobius"/>
    </source>
</evidence>
<dbReference type="Proteomes" id="UP001589589">
    <property type="component" value="Unassembled WGS sequence"/>
</dbReference>
<reference evidence="2 3" key="1">
    <citation type="submission" date="2024-09" db="EMBL/GenBank/DDBJ databases">
        <authorList>
            <person name="Sun Q."/>
            <person name="Mori K."/>
        </authorList>
    </citation>
    <scope>NUCLEOTIDE SEQUENCE [LARGE SCALE GENOMIC DNA]</scope>
    <source>
        <strain evidence="2 3">CECT 7908</strain>
    </source>
</reference>
<dbReference type="PROSITE" id="PS51257">
    <property type="entry name" value="PROKAR_LIPOPROTEIN"/>
    <property type="match status" value="1"/>
</dbReference>
<evidence type="ECO:0000313" key="3">
    <source>
        <dbReference type="Proteomes" id="UP001589589"/>
    </source>
</evidence>
<comment type="caution">
    <text evidence="2">The sequence shown here is derived from an EMBL/GenBank/DDBJ whole genome shotgun (WGS) entry which is preliminary data.</text>
</comment>
<protein>
    <recommendedName>
        <fullName evidence="4">Lipoprotein</fullName>
    </recommendedName>
</protein>